<keyword evidence="2" id="KW-1185">Reference proteome</keyword>
<dbReference type="AlphaFoldDB" id="A0A4D6NKX0"/>
<evidence type="ECO:0000313" key="1">
    <source>
        <dbReference type="EMBL" id="QCE12537.1"/>
    </source>
</evidence>
<dbReference type="EMBL" id="CP039354">
    <property type="protein sequence ID" value="QCE12537.1"/>
    <property type="molecule type" value="Genomic_DNA"/>
</dbReference>
<reference evidence="1 2" key="1">
    <citation type="submission" date="2019-04" db="EMBL/GenBank/DDBJ databases">
        <title>An improved genome assembly and genetic linkage map for asparagus bean, Vigna unguiculata ssp. sesquipedialis.</title>
        <authorList>
            <person name="Xia Q."/>
            <person name="Zhang R."/>
            <person name="Dong Y."/>
        </authorList>
    </citation>
    <scope>NUCLEOTIDE SEQUENCE [LARGE SCALE GENOMIC DNA]</scope>
    <source>
        <tissue evidence="1">Leaf</tissue>
    </source>
</reference>
<organism evidence="1 2">
    <name type="scientific">Vigna unguiculata</name>
    <name type="common">Cowpea</name>
    <dbReference type="NCBI Taxonomy" id="3917"/>
    <lineage>
        <taxon>Eukaryota</taxon>
        <taxon>Viridiplantae</taxon>
        <taxon>Streptophyta</taxon>
        <taxon>Embryophyta</taxon>
        <taxon>Tracheophyta</taxon>
        <taxon>Spermatophyta</taxon>
        <taxon>Magnoliopsida</taxon>
        <taxon>eudicotyledons</taxon>
        <taxon>Gunneridae</taxon>
        <taxon>Pentapetalae</taxon>
        <taxon>rosids</taxon>
        <taxon>fabids</taxon>
        <taxon>Fabales</taxon>
        <taxon>Fabaceae</taxon>
        <taxon>Papilionoideae</taxon>
        <taxon>50 kb inversion clade</taxon>
        <taxon>NPAAA clade</taxon>
        <taxon>indigoferoid/millettioid clade</taxon>
        <taxon>Phaseoleae</taxon>
        <taxon>Vigna</taxon>
    </lineage>
</organism>
<name>A0A4D6NKX0_VIGUN</name>
<accession>A0A4D6NKX0</accession>
<proteinExistence type="predicted"/>
<protein>
    <submittedName>
        <fullName evidence="1">Uncharacterized protein</fullName>
    </submittedName>
</protein>
<sequence>MDPPAIHSEPNFQDIPVQDHQTLQSYIPHAGFMSLLTSLHSEFNQCPLPTTTTNLASVEDFGYVDRHFAAAFEADLTPNWVLSDSFGSKFNVTYNMDTANPRIVHGWTDLEKSYVSQIWDAHVQFRYIGNSEFEITVFVGQCSPENKRAFLRRANRVPEGSFFSVNWDISL</sequence>
<evidence type="ECO:0000313" key="2">
    <source>
        <dbReference type="Proteomes" id="UP000501690"/>
    </source>
</evidence>
<dbReference type="Proteomes" id="UP000501690">
    <property type="component" value="Linkage Group LG10"/>
</dbReference>
<gene>
    <name evidence="1" type="ORF">DEO72_LG10g3782</name>
</gene>